<evidence type="ECO:0000259" key="6">
    <source>
        <dbReference type="SMART" id="SM00897"/>
    </source>
</evidence>
<proteinExistence type="predicted"/>
<dbReference type="AlphaFoldDB" id="I3CH61"/>
<organism evidence="8 9">
    <name type="scientific">Beggiatoa alba B18LD</name>
    <dbReference type="NCBI Taxonomy" id="395493"/>
    <lineage>
        <taxon>Bacteria</taxon>
        <taxon>Pseudomonadati</taxon>
        <taxon>Pseudomonadota</taxon>
        <taxon>Gammaproteobacteria</taxon>
        <taxon>Thiotrichales</taxon>
        <taxon>Thiotrichaceae</taxon>
        <taxon>Beggiatoa</taxon>
    </lineage>
</organism>
<dbReference type="GO" id="GO:0005886">
    <property type="term" value="C:plasma membrane"/>
    <property type="evidence" value="ECO:0007669"/>
    <property type="project" value="UniProtKB-SubCell"/>
</dbReference>
<evidence type="ECO:0000313" key="8">
    <source>
        <dbReference type="EMBL" id="EIJ42954.1"/>
    </source>
</evidence>
<evidence type="ECO:0000259" key="7">
    <source>
        <dbReference type="SMART" id="SM01204"/>
    </source>
</evidence>
<protein>
    <recommendedName>
        <fullName evidence="10">Histidine kinase</fullName>
    </recommendedName>
</protein>
<dbReference type="STRING" id="395493.BegalDRAFT_2089"/>
<comment type="subcellular location">
    <subcellularLocation>
        <location evidence="1">Cell membrane</location>
        <topology evidence="1">Multi-pass membrane protein</topology>
    </subcellularLocation>
</comment>
<dbReference type="Pfam" id="PF10442">
    <property type="entry name" value="FIST_C"/>
    <property type="match status" value="1"/>
</dbReference>
<dbReference type="PANTHER" id="PTHR14939">
    <property type="entry name" value="F-BOX ONLY PROTEIN 22"/>
    <property type="match status" value="1"/>
</dbReference>
<dbReference type="Proteomes" id="UP000005744">
    <property type="component" value="Unassembled WGS sequence"/>
</dbReference>
<evidence type="ECO:0008006" key="10">
    <source>
        <dbReference type="Google" id="ProtNLM"/>
    </source>
</evidence>
<dbReference type="PANTHER" id="PTHR14939:SF5">
    <property type="entry name" value="F-BOX ONLY PROTEIN 22"/>
    <property type="match status" value="1"/>
</dbReference>
<keyword evidence="9" id="KW-1185">Reference proteome</keyword>
<dbReference type="PIRSF" id="PIRSF018953">
    <property type="entry name" value="UCP018953"/>
    <property type="match status" value="1"/>
</dbReference>
<reference evidence="8 9" key="1">
    <citation type="submission" date="2011-11" db="EMBL/GenBank/DDBJ databases">
        <title>Improved High-Quality Draft sequence of Beggiatoa alba B18lD.</title>
        <authorList>
            <consortium name="US DOE Joint Genome Institute"/>
            <person name="Lucas S."/>
            <person name="Han J."/>
            <person name="Lapidus A."/>
            <person name="Cheng J.-F."/>
            <person name="Goodwin L."/>
            <person name="Pitluck S."/>
            <person name="Peters L."/>
            <person name="Mikhailova N."/>
            <person name="Held B."/>
            <person name="Detter J.C."/>
            <person name="Han C."/>
            <person name="Tapia R."/>
            <person name="Land M."/>
            <person name="Hauser L."/>
            <person name="Kyrpides N."/>
            <person name="Ivanova N."/>
            <person name="Pagani I."/>
            <person name="Samuel K."/>
            <person name="Teske A."/>
            <person name="Mueller J."/>
            <person name="Woyke T."/>
        </authorList>
    </citation>
    <scope>NUCLEOTIDE SEQUENCE [LARGE SCALE GENOMIC DNA]</scope>
    <source>
        <strain evidence="8 9">B18LD</strain>
    </source>
</reference>
<sequence length="375" mass="41214">MDRFQLGHAGTAQWQEAIDICLAQMDLTKPANLGFIYLTDKLAEYVYDILSHLKHRTHVQHWVGTTGVGVCCTGQEYFNVPAMVMMLGHFPDNAFSVFSAPNETVVEGSNEFIDTHQTWLASKQPLFAVVHGDPRNQKIIHQITQLSERMGEGFLVGGLTSSRRHYFQIADNIVEGNLSGVMFDSNVTVSTRLSQGCAAIGTRHQITEASYNVLIKLDDRPALDVFNEDIGAELASDLNKVAGHIFAALPVQGSDTGDYLVRNLVGIDKENKLLAIGELVNTGESILFTRRDAQTARDDLIKMLGNIKKSLTTTPKGGLYYSCLGRGASLFGENSEELKIIQAELGDIPIVGFFANGEISHQRLYGYTGVLTLFL</sequence>
<keyword evidence="2" id="KW-1003">Cell membrane</keyword>
<dbReference type="HOGENOM" id="CLU_055814_0_0_6"/>
<dbReference type="Pfam" id="PF08495">
    <property type="entry name" value="FIST"/>
    <property type="match status" value="1"/>
</dbReference>
<dbReference type="OrthoDB" id="9770435at2"/>
<evidence type="ECO:0000256" key="1">
    <source>
        <dbReference type="ARBA" id="ARBA00004651"/>
    </source>
</evidence>
<dbReference type="InterPro" id="IPR019494">
    <property type="entry name" value="FIST_C"/>
</dbReference>
<dbReference type="eggNOG" id="COG4398">
    <property type="taxonomic scope" value="Bacteria"/>
</dbReference>
<feature type="domain" description="FIST" evidence="6">
    <location>
        <begin position="30"/>
        <end position="221"/>
    </location>
</feature>
<dbReference type="SMART" id="SM00897">
    <property type="entry name" value="FIST"/>
    <property type="match status" value="1"/>
</dbReference>
<evidence type="ECO:0000256" key="2">
    <source>
        <dbReference type="ARBA" id="ARBA00022475"/>
    </source>
</evidence>
<keyword evidence="4" id="KW-1133">Transmembrane helix</keyword>
<gene>
    <name evidence="8" type="ORF">BegalDRAFT_2089</name>
</gene>
<accession>I3CH61</accession>
<dbReference type="RefSeq" id="WP_002686208.1">
    <property type="nucleotide sequence ID" value="NZ_JH600070.1"/>
</dbReference>
<feature type="domain" description="FIST C-domain" evidence="7">
    <location>
        <begin position="222"/>
        <end position="362"/>
    </location>
</feature>
<evidence type="ECO:0000256" key="5">
    <source>
        <dbReference type="ARBA" id="ARBA00023136"/>
    </source>
</evidence>
<keyword evidence="5" id="KW-0472">Membrane</keyword>
<dbReference type="InterPro" id="IPR013702">
    <property type="entry name" value="FIST_domain_N"/>
</dbReference>
<evidence type="ECO:0000256" key="3">
    <source>
        <dbReference type="ARBA" id="ARBA00022692"/>
    </source>
</evidence>
<evidence type="ECO:0000256" key="4">
    <source>
        <dbReference type="ARBA" id="ARBA00022989"/>
    </source>
</evidence>
<keyword evidence="3" id="KW-0812">Transmembrane</keyword>
<name>I3CH61_9GAMM</name>
<dbReference type="SMART" id="SM01204">
    <property type="entry name" value="FIST_C"/>
    <property type="match status" value="1"/>
</dbReference>
<evidence type="ECO:0000313" key="9">
    <source>
        <dbReference type="Proteomes" id="UP000005744"/>
    </source>
</evidence>
<dbReference type="InterPro" id="IPR016741">
    <property type="entry name" value="UCP018953"/>
</dbReference>
<dbReference type="EMBL" id="JH600070">
    <property type="protein sequence ID" value="EIJ42954.1"/>
    <property type="molecule type" value="Genomic_DNA"/>
</dbReference>